<evidence type="ECO:0000313" key="1">
    <source>
        <dbReference type="EMBL" id="KAK4328943.1"/>
    </source>
</evidence>
<keyword evidence="2" id="KW-1185">Reference proteome</keyword>
<comment type="caution">
    <text evidence="1">The sequence shown here is derived from an EMBL/GenBank/DDBJ whole genome shotgun (WGS) entry which is preliminary data.</text>
</comment>
<dbReference type="EMBL" id="JAWZYT010000049">
    <property type="protein sequence ID" value="KAK4328943.1"/>
    <property type="molecule type" value="Genomic_DNA"/>
</dbReference>
<gene>
    <name evidence="1" type="ORF">Pmani_000689</name>
</gene>
<reference evidence="1" key="1">
    <citation type="submission" date="2023-11" db="EMBL/GenBank/DDBJ databases">
        <title>Genome assemblies of two species of porcelain crab, Petrolisthes cinctipes and Petrolisthes manimaculis (Anomura: Porcellanidae).</title>
        <authorList>
            <person name="Angst P."/>
        </authorList>
    </citation>
    <scope>NUCLEOTIDE SEQUENCE</scope>
    <source>
        <strain evidence="1">PB745_02</strain>
        <tissue evidence="1">Gill</tissue>
    </source>
</reference>
<accession>A0AAE1QLZ8</accession>
<dbReference type="AlphaFoldDB" id="A0AAE1QLZ8"/>
<organism evidence="1 2">
    <name type="scientific">Petrolisthes manimaculis</name>
    <dbReference type="NCBI Taxonomy" id="1843537"/>
    <lineage>
        <taxon>Eukaryota</taxon>
        <taxon>Metazoa</taxon>
        <taxon>Ecdysozoa</taxon>
        <taxon>Arthropoda</taxon>
        <taxon>Crustacea</taxon>
        <taxon>Multicrustacea</taxon>
        <taxon>Malacostraca</taxon>
        <taxon>Eumalacostraca</taxon>
        <taxon>Eucarida</taxon>
        <taxon>Decapoda</taxon>
        <taxon>Pleocyemata</taxon>
        <taxon>Anomura</taxon>
        <taxon>Galatheoidea</taxon>
        <taxon>Porcellanidae</taxon>
        <taxon>Petrolisthes</taxon>
    </lineage>
</organism>
<sequence length="86" mass="10045">MLRTNQDEITLLLIDNQYFEHFPALLPASPTTLMVVQPQDRQPQSLYLAMIPPQTRVGCKVKWYDMSSWSGMNLEYDRSQIQLTKL</sequence>
<protein>
    <submittedName>
        <fullName evidence="1">Uncharacterized protein</fullName>
    </submittedName>
</protein>
<evidence type="ECO:0000313" key="2">
    <source>
        <dbReference type="Proteomes" id="UP001292094"/>
    </source>
</evidence>
<proteinExistence type="predicted"/>
<name>A0AAE1QLZ8_9EUCA</name>
<dbReference type="Proteomes" id="UP001292094">
    <property type="component" value="Unassembled WGS sequence"/>
</dbReference>